<evidence type="ECO:0000313" key="8">
    <source>
        <dbReference type="Proteomes" id="UP000019335"/>
    </source>
</evidence>
<evidence type="ECO:0000259" key="6">
    <source>
        <dbReference type="PROSITE" id="PS50178"/>
    </source>
</evidence>
<evidence type="ECO:0000256" key="4">
    <source>
        <dbReference type="PROSITE-ProRule" id="PRU00091"/>
    </source>
</evidence>
<dbReference type="GO" id="GO:0008270">
    <property type="term" value="F:zinc ion binding"/>
    <property type="evidence" value="ECO:0007669"/>
    <property type="project" value="UniProtKB-KW"/>
</dbReference>
<dbReference type="InterPro" id="IPR000306">
    <property type="entry name" value="Znf_FYVE"/>
</dbReference>
<dbReference type="InterPro" id="IPR011011">
    <property type="entry name" value="Znf_FYVE_PHD"/>
</dbReference>
<reference evidence="7 8" key="1">
    <citation type="journal article" date="2014" name="Mol. Plant">
        <title>Chromosome Scale Genome Assembly and Transcriptome Profiling of Nannochloropsis gaditana in Nitrogen Depletion.</title>
        <authorList>
            <person name="Corteggiani Carpinelli E."/>
            <person name="Telatin A."/>
            <person name="Vitulo N."/>
            <person name="Forcato C."/>
            <person name="D'Angelo M."/>
            <person name="Schiavon R."/>
            <person name="Vezzi A."/>
            <person name="Giacometti G.M."/>
            <person name="Morosinotto T."/>
            <person name="Valle G."/>
        </authorList>
    </citation>
    <scope>NUCLEOTIDE SEQUENCE [LARGE SCALE GENOMIC DNA]</scope>
    <source>
        <strain evidence="7 8">B-31</strain>
    </source>
</reference>
<organism evidence="7 8">
    <name type="scientific">Nannochloropsis gaditana</name>
    <dbReference type="NCBI Taxonomy" id="72520"/>
    <lineage>
        <taxon>Eukaryota</taxon>
        <taxon>Sar</taxon>
        <taxon>Stramenopiles</taxon>
        <taxon>Ochrophyta</taxon>
        <taxon>Eustigmatophyceae</taxon>
        <taxon>Eustigmatales</taxon>
        <taxon>Monodopsidaceae</taxon>
        <taxon>Nannochloropsis</taxon>
    </lineage>
</organism>
<keyword evidence="1" id="KW-0479">Metal-binding</keyword>
<dbReference type="OrthoDB" id="70570at2759"/>
<evidence type="ECO:0000313" key="7">
    <source>
        <dbReference type="EMBL" id="EWM24606.1"/>
    </source>
</evidence>
<sequence>MRYVHDRDIKSYWCRVKGFQTGKTSQRADHPTSGVIAVGDTLLTASAAQPFTTSSILILSLSPFPPIPFSGTALHAARWGHTANRGVASVSRYLSRTLIARAAAATVTEMSRFTADRTREVLDYATLQLVQSGHKPLPPENGWGDVGRRLGSISAYDLQLIDEKVRDVGLSEFADMLGVADPGELLRVAELRLQAAQGDEDAQYALAARFCPPPFRKRDRCKKCHKAFGVTRYRHHCRHCGESFCQEHSAFRHAIPKVGYMVPARVCGACKGQLEDEDLKDRVVWRMVRVEAFLKDRLIPYFAPGDHTHLDRALRTVGGWVSRAARRAPPLRSTTALAGEALELFSRYGYAGVAGVLLRHEHVEAVELLKAVSGVDAAWPVTGSQLSAAMYYLLARGRGERGAAPDAEQEAHRGCPPASDSLMQDLLDVAPLALHFAYCDNLVEMQLKAQQQGWRLVFAYAPPAAQAGQPAFVLLCHLTEKEACLVVRGPDRAQDVLVDIRGLPMPFPLAGEGAGSGEKGSQDKESGWANVSTEWMASCGAAEAGHWLFSEVYPHLHRLAKEGYSLTLAGHSAGGAVAALLGVLMREEGMTEGLRCYTFGSPACVNQKLAQVCEAFVTTVVLHDDVIPRVTPTGVRGLLKDLLSERERAEQHWQDDVEAIIVRSKGHWAPRWRRVLSRGGREKGAAPGSRSLSFIRSEDEGERGEGEGEGWTGRTREGEGKEGGVGEGAGEGWDSCDDDLGNYWGVGCTRDVVSVGSGAASNRYSIRHEDGTTTTVNLALARRRLLDSGGDAAADRGSSVSKNVTGACPAPCGLGEAGVNSALTSLGTSVPGLGAASSPGAESGEAGRREG</sequence>
<dbReference type="SUPFAM" id="SSF53474">
    <property type="entry name" value="alpha/beta-Hydrolases"/>
    <property type="match status" value="1"/>
</dbReference>
<evidence type="ECO:0000256" key="2">
    <source>
        <dbReference type="ARBA" id="ARBA00022771"/>
    </source>
</evidence>
<dbReference type="GO" id="GO:0006629">
    <property type="term" value="P:lipid metabolic process"/>
    <property type="evidence" value="ECO:0007669"/>
    <property type="project" value="InterPro"/>
</dbReference>
<feature type="compositionally biased region" description="Low complexity" evidence="5">
    <location>
        <begin position="829"/>
        <end position="844"/>
    </location>
</feature>
<dbReference type="CDD" id="cd15760">
    <property type="entry name" value="FYVE_scVPS27p_like"/>
    <property type="match status" value="1"/>
</dbReference>
<dbReference type="Gene3D" id="3.30.40.10">
    <property type="entry name" value="Zinc/RING finger domain, C3HC4 (zinc finger)"/>
    <property type="match status" value="1"/>
</dbReference>
<dbReference type="SMART" id="SM00064">
    <property type="entry name" value="FYVE"/>
    <property type="match status" value="1"/>
</dbReference>
<dbReference type="Gene3D" id="3.40.50.1820">
    <property type="entry name" value="alpha/beta hydrolase"/>
    <property type="match status" value="1"/>
</dbReference>
<name>W7TVH7_9STRA</name>
<evidence type="ECO:0000256" key="1">
    <source>
        <dbReference type="ARBA" id="ARBA00022723"/>
    </source>
</evidence>
<accession>W7TVH7</accession>
<dbReference type="PANTHER" id="PTHR46023:SF6">
    <property type="entry name" value="LIPASE CLASS 3 FAMILY PROTEIN"/>
    <property type="match status" value="1"/>
</dbReference>
<keyword evidence="3" id="KW-0862">Zinc</keyword>
<protein>
    <submittedName>
        <fullName evidence="7">Lipase, class 3</fullName>
    </submittedName>
</protein>
<feature type="region of interest" description="Disordered" evidence="5">
    <location>
        <begin position="826"/>
        <end position="851"/>
    </location>
</feature>
<dbReference type="Pfam" id="PF01363">
    <property type="entry name" value="FYVE"/>
    <property type="match status" value="1"/>
</dbReference>
<gene>
    <name evidence="7" type="ORF">Naga_100171g1</name>
</gene>
<comment type="caution">
    <text evidence="7">The sequence shown here is derived from an EMBL/GenBank/DDBJ whole genome shotgun (WGS) entry which is preliminary data.</text>
</comment>
<evidence type="ECO:0000256" key="3">
    <source>
        <dbReference type="ARBA" id="ARBA00022833"/>
    </source>
</evidence>
<dbReference type="PROSITE" id="PS50178">
    <property type="entry name" value="ZF_FYVE"/>
    <property type="match status" value="1"/>
</dbReference>
<feature type="compositionally biased region" description="Basic and acidic residues" evidence="5">
    <location>
        <begin position="714"/>
        <end position="724"/>
    </location>
</feature>
<feature type="region of interest" description="Disordered" evidence="5">
    <location>
        <begin position="678"/>
        <end position="732"/>
    </location>
</feature>
<dbReference type="InterPro" id="IPR002921">
    <property type="entry name" value="Fungal_lipase-type"/>
</dbReference>
<feature type="non-terminal residue" evidence="7">
    <location>
        <position position="851"/>
    </location>
</feature>
<dbReference type="SUPFAM" id="SSF57903">
    <property type="entry name" value="FYVE/PHD zinc finger"/>
    <property type="match status" value="1"/>
</dbReference>
<dbReference type="InterPro" id="IPR017455">
    <property type="entry name" value="Znf_FYVE-rel"/>
</dbReference>
<dbReference type="InterPro" id="IPR013083">
    <property type="entry name" value="Znf_RING/FYVE/PHD"/>
</dbReference>
<dbReference type="PANTHER" id="PTHR46023">
    <property type="entry name" value="LIPASE CLASS 3 PROTEIN-LIKE"/>
    <property type="match status" value="1"/>
</dbReference>
<dbReference type="AlphaFoldDB" id="W7TVH7"/>
<proteinExistence type="predicted"/>
<dbReference type="EMBL" id="AZIL01001180">
    <property type="protein sequence ID" value="EWM24606.1"/>
    <property type="molecule type" value="Genomic_DNA"/>
</dbReference>
<dbReference type="Pfam" id="PF01764">
    <property type="entry name" value="Lipase_3"/>
    <property type="match status" value="1"/>
</dbReference>
<dbReference type="CDD" id="cd00519">
    <property type="entry name" value="Lipase_3"/>
    <property type="match status" value="1"/>
</dbReference>
<keyword evidence="8" id="KW-1185">Reference proteome</keyword>
<feature type="domain" description="FYVE-type" evidence="6">
    <location>
        <begin position="215"/>
        <end position="275"/>
    </location>
</feature>
<evidence type="ECO:0000256" key="5">
    <source>
        <dbReference type="SAM" id="MobiDB-lite"/>
    </source>
</evidence>
<dbReference type="Proteomes" id="UP000019335">
    <property type="component" value="Chromosome 13"/>
</dbReference>
<dbReference type="InterPro" id="IPR029058">
    <property type="entry name" value="AB_hydrolase_fold"/>
</dbReference>
<keyword evidence="2 4" id="KW-0863">Zinc-finger</keyword>